<evidence type="ECO:0000256" key="14">
    <source>
        <dbReference type="ARBA" id="ARBA00030753"/>
    </source>
</evidence>
<dbReference type="Pfam" id="PF10183">
    <property type="entry name" value="ESSS"/>
    <property type="match status" value="1"/>
</dbReference>
<comment type="function">
    <text evidence="1">Accessory subunit of the mitochondrial membrane respiratory chain NADH dehydrogenase (Complex I), that is believed not to be involved in catalysis. Complex I functions in the transfer of electrons from NADH to the respiratory chain. The immediate electron acceptor for the enzyme is believed to be ubiquinone.</text>
</comment>
<evidence type="ECO:0000256" key="18">
    <source>
        <dbReference type="SAM" id="Phobius"/>
    </source>
</evidence>
<comment type="subunit">
    <text evidence="16">Complex I is composed of 45 different subunits. Interacts with BCAP31.</text>
</comment>
<evidence type="ECO:0000256" key="16">
    <source>
        <dbReference type="ARBA" id="ARBA00046528"/>
    </source>
</evidence>
<comment type="caution">
    <text evidence="19">The sequence shown here is derived from an EMBL/GenBank/DDBJ whole genome shotgun (WGS) entry which is preliminary data.</text>
</comment>
<dbReference type="GO" id="GO:0005743">
    <property type="term" value="C:mitochondrial inner membrane"/>
    <property type="evidence" value="ECO:0007669"/>
    <property type="project" value="UniProtKB-SubCell"/>
</dbReference>
<accession>A0AAD8CIN4</accession>
<evidence type="ECO:0000256" key="1">
    <source>
        <dbReference type="ARBA" id="ARBA00003195"/>
    </source>
</evidence>
<proteinExistence type="inferred from homology"/>
<sequence>MASRLVRILPAWSRFRLGSVAGARFVSQTPSPAAAGSPTVSGLSPAEHNDDHGHVEVSLYEKNRDFHGFHKDPQVDVWNMKVAFFFGISVAIVIGGTFVHYLPDHGMRQWARREAERLIKKREAEGVAVLDGNYYDPSKIILPSAGEEK</sequence>
<evidence type="ECO:0000313" key="19">
    <source>
        <dbReference type="EMBL" id="KAK1151451.1"/>
    </source>
</evidence>
<evidence type="ECO:0000256" key="6">
    <source>
        <dbReference type="ARBA" id="ARBA00022660"/>
    </source>
</evidence>
<feature type="transmembrane region" description="Helical" evidence="18">
    <location>
        <begin position="82"/>
        <end position="103"/>
    </location>
</feature>
<keyword evidence="5" id="KW-0813">Transport</keyword>
<dbReference type="EMBL" id="JAGXEW010000052">
    <property type="protein sequence ID" value="KAK1151451.1"/>
    <property type="molecule type" value="Genomic_DNA"/>
</dbReference>
<keyword evidence="10" id="KW-0249">Electron transport</keyword>
<evidence type="ECO:0000256" key="15">
    <source>
        <dbReference type="ARBA" id="ARBA00031387"/>
    </source>
</evidence>
<evidence type="ECO:0000313" key="20">
    <source>
        <dbReference type="Proteomes" id="UP001230051"/>
    </source>
</evidence>
<feature type="region of interest" description="Disordered" evidence="17">
    <location>
        <begin position="28"/>
        <end position="48"/>
    </location>
</feature>
<reference evidence="19" key="1">
    <citation type="submission" date="2022-02" db="EMBL/GenBank/DDBJ databases">
        <title>Atlantic sturgeon de novo genome assembly.</title>
        <authorList>
            <person name="Stock M."/>
            <person name="Klopp C."/>
            <person name="Guiguen Y."/>
            <person name="Cabau C."/>
            <person name="Parinello H."/>
            <person name="Santidrian Yebra-Pimentel E."/>
            <person name="Kuhl H."/>
            <person name="Dirks R.P."/>
            <person name="Guessner J."/>
            <person name="Wuertz S."/>
            <person name="Du K."/>
            <person name="Schartl M."/>
        </authorList>
    </citation>
    <scope>NUCLEOTIDE SEQUENCE</scope>
    <source>
        <strain evidence="19">STURGEONOMICS-FGT-2020</strain>
        <tissue evidence="19">Whole blood</tissue>
    </source>
</reference>
<keyword evidence="20" id="KW-1185">Reference proteome</keyword>
<evidence type="ECO:0000256" key="12">
    <source>
        <dbReference type="ARBA" id="ARBA00023128"/>
    </source>
</evidence>
<evidence type="ECO:0000256" key="17">
    <source>
        <dbReference type="SAM" id="MobiDB-lite"/>
    </source>
</evidence>
<dbReference type="Proteomes" id="UP001230051">
    <property type="component" value="Unassembled WGS sequence"/>
</dbReference>
<evidence type="ECO:0000256" key="7">
    <source>
        <dbReference type="ARBA" id="ARBA00022692"/>
    </source>
</evidence>
<evidence type="ECO:0000256" key="4">
    <source>
        <dbReference type="ARBA" id="ARBA00018632"/>
    </source>
</evidence>
<evidence type="ECO:0000256" key="13">
    <source>
        <dbReference type="ARBA" id="ARBA00023136"/>
    </source>
</evidence>
<keyword evidence="9" id="KW-0809">Transit peptide</keyword>
<evidence type="ECO:0000256" key="8">
    <source>
        <dbReference type="ARBA" id="ARBA00022792"/>
    </source>
</evidence>
<evidence type="ECO:0000256" key="9">
    <source>
        <dbReference type="ARBA" id="ARBA00022946"/>
    </source>
</evidence>
<protein>
    <recommendedName>
        <fullName evidence="4">NADH dehydrogenase [ubiquinone] 1 beta subcomplex subunit 11, mitochondrial</fullName>
    </recommendedName>
    <alternativeName>
        <fullName evidence="15">Complex I-ESSS</fullName>
    </alternativeName>
    <alternativeName>
        <fullName evidence="14">NADH-ubiquinone oxidoreductase ESSS subunit</fullName>
    </alternativeName>
</protein>
<comment type="subcellular location">
    <subcellularLocation>
        <location evidence="2">Mitochondrion inner membrane</location>
        <topology evidence="2">Single-pass membrane protein</topology>
    </subcellularLocation>
</comment>
<evidence type="ECO:0000256" key="11">
    <source>
        <dbReference type="ARBA" id="ARBA00022989"/>
    </source>
</evidence>
<evidence type="ECO:0000256" key="2">
    <source>
        <dbReference type="ARBA" id="ARBA00004434"/>
    </source>
</evidence>
<evidence type="ECO:0000256" key="10">
    <source>
        <dbReference type="ARBA" id="ARBA00022982"/>
    </source>
</evidence>
<gene>
    <name evidence="19" type="primary">NDUFB11</name>
    <name evidence="19" type="ORF">AOXY_G32692</name>
</gene>
<dbReference type="AlphaFoldDB" id="A0AAD8CIN4"/>
<keyword evidence="13 18" id="KW-0472">Membrane</keyword>
<evidence type="ECO:0000256" key="3">
    <source>
        <dbReference type="ARBA" id="ARBA00008915"/>
    </source>
</evidence>
<comment type="similarity">
    <text evidence="3">Belongs to the complex I NDUFB11 subunit family.</text>
</comment>
<keyword evidence="8" id="KW-0999">Mitochondrion inner membrane</keyword>
<keyword evidence="7 18" id="KW-0812">Transmembrane</keyword>
<evidence type="ECO:0000256" key="5">
    <source>
        <dbReference type="ARBA" id="ARBA00022448"/>
    </source>
</evidence>
<dbReference type="PANTHER" id="PTHR13327:SF0">
    <property type="entry name" value="NADH DEHYDROGENASE [UBIQUINONE] 1 BETA SUBCOMPLEX SUBUNIT 11, MITOCHONDRIAL"/>
    <property type="match status" value="1"/>
</dbReference>
<dbReference type="InterPro" id="IPR019329">
    <property type="entry name" value="NADH_UbQ_OxRdtase_ESSS_su"/>
</dbReference>
<name>A0AAD8CIN4_ACIOX</name>
<keyword evidence="11 18" id="KW-1133">Transmembrane helix</keyword>
<keyword evidence="6" id="KW-0679">Respiratory chain</keyword>
<keyword evidence="12" id="KW-0496">Mitochondrion</keyword>
<dbReference type="PANTHER" id="PTHR13327">
    <property type="entry name" value="NADH-UBIQUINONE OXIDOREDUCTASE ESSS SUBUNIT, MITOCHONDRIAL PRECURSOR"/>
    <property type="match status" value="1"/>
</dbReference>
<organism evidence="19 20">
    <name type="scientific">Acipenser oxyrinchus oxyrinchus</name>
    <dbReference type="NCBI Taxonomy" id="40147"/>
    <lineage>
        <taxon>Eukaryota</taxon>
        <taxon>Metazoa</taxon>
        <taxon>Chordata</taxon>
        <taxon>Craniata</taxon>
        <taxon>Vertebrata</taxon>
        <taxon>Euteleostomi</taxon>
        <taxon>Actinopterygii</taxon>
        <taxon>Chondrostei</taxon>
        <taxon>Acipenseriformes</taxon>
        <taxon>Acipenseridae</taxon>
        <taxon>Acipenser</taxon>
    </lineage>
</organism>